<dbReference type="SMART" id="SM00877">
    <property type="entry name" value="BMC"/>
    <property type="match status" value="1"/>
</dbReference>
<dbReference type="GO" id="GO:0031469">
    <property type="term" value="C:bacterial microcompartment"/>
    <property type="evidence" value="ECO:0007669"/>
    <property type="project" value="UniProtKB-SubCell"/>
</dbReference>
<dbReference type="Gene3D" id="3.30.70.1710">
    <property type="match status" value="2"/>
</dbReference>
<dbReference type="RefSeq" id="WP_009524284.1">
    <property type="nucleotide sequence ID" value="NZ_JBQMYE010000147.1"/>
</dbReference>
<dbReference type="BioCyc" id="EBAC796937-HMP:GMGH-47-MONOMER"/>
<dbReference type="HOGENOM" id="CLU_115793_0_0_9"/>
<gene>
    <name evidence="4" type="ORF">HMPREF9629_00047</name>
</gene>
<dbReference type="PANTHER" id="PTHR33941:SF11">
    <property type="entry name" value="BACTERIAL MICROCOMPARTMENT SHELL PROTEIN PDUJ"/>
    <property type="match status" value="1"/>
</dbReference>
<comment type="subcellular location">
    <subcellularLocation>
        <location evidence="1">Bacterial microcompartment</location>
    </subcellularLocation>
</comment>
<name>G9WXF8_9FIRM</name>
<dbReference type="PIRSF" id="PIRSF034834">
    <property type="entry name" value="PduT"/>
    <property type="match status" value="1"/>
</dbReference>
<dbReference type="EMBL" id="AFZE01000001">
    <property type="protein sequence ID" value="EHL16805.1"/>
    <property type="molecule type" value="Genomic_DNA"/>
</dbReference>
<proteinExistence type="predicted"/>
<dbReference type="InterPro" id="IPR011238">
    <property type="entry name" value="Micro_shell_prot_PduT"/>
</dbReference>
<feature type="domain" description="Bacterial microcompartment" evidence="3">
    <location>
        <begin position="93"/>
        <end position="170"/>
    </location>
</feature>
<evidence type="ECO:0000259" key="3">
    <source>
        <dbReference type="SMART" id="SM00877"/>
    </source>
</evidence>
<protein>
    <recommendedName>
        <fullName evidence="3">Bacterial microcompartment domain-containing protein</fullName>
    </recommendedName>
</protein>
<dbReference type="SUPFAM" id="SSF143414">
    <property type="entry name" value="CcmK-like"/>
    <property type="match status" value="2"/>
</dbReference>
<sequence length="179" mass="19551">MNLSIAILEFINIAEAYFILDKIIKTFTVDILKAQKICPGKFLTVFSGNTSEILDLVNKFGNISVQIKSSYVTGISNETLNAISRIKESKNIDNIGIIEVKNAVNSFIIADTLLKNFEIDILKLDFATGLFGKAVIFINGALSDITNAVNFSTDIVGPDKIINTQIISSPCDELKSLLS</sequence>
<comment type="caution">
    <text evidence="4">The sequence shown here is derived from an EMBL/GenBank/DDBJ whole genome shotgun (WGS) entry which is preliminary data.</text>
</comment>
<evidence type="ECO:0000256" key="1">
    <source>
        <dbReference type="ARBA" id="ARBA00024322"/>
    </source>
</evidence>
<dbReference type="AlphaFoldDB" id="G9WXF8"/>
<dbReference type="InterPro" id="IPR037233">
    <property type="entry name" value="CcmK-like_sf"/>
</dbReference>
<reference evidence="4 5" key="1">
    <citation type="submission" date="2011-08" db="EMBL/GenBank/DDBJ databases">
        <title>The Genome Sequence of Eubacteriaceae bacterium ACC19a.</title>
        <authorList>
            <consortium name="The Broad Institute Genome Sequencing Platform"/>
            <person name="Earl A."/>
            <person name="Ward D."/>
            <person name="Feldgarden M."/>
            <person name="Gevers D."/>
            <person name="Sizova M."/>
            <person name="Hazen A."/>
            <person name="Epstein S."/>
            <person name="Young S.K."/>
            <person name="Zeng Q."/>
            <person name="Gargeya S."/>
            <person name="Fitzgerald M."/>
            <person name="Haas B."/>
            <person name="Abouelleil A."/>
            <person name="Alvarado L."/>
            <person name="Arachchi H.M."/>
            <person name="Berlin A."/>
            <person name="Brown A."/>
            <person name="Chapman S.B."/>
            <person name="Chen Z."/>
            <person name="Dunbar C."/>
            <person name="Freedman E."/>
            <person name="Gearin G."/>
            <person name="Gellesch M."/>
            <person name="Goldberg J."/>
            <person name="Griggs A."/>
            <person name="Gujja S."/>
            <person name="Heiman D."/>
            <person name="Howarth C."/>
            <person name="Larson L."/>
            <person name="Lui A."/>
            <person name="MacDonald P.J.P."/>
            <person name="Montmayeur A."/>
            <person name="Murphy C."/>
            <person name="Neiman D."/>
            <person name="Pearson M."/>
            <person name="Priest M."/>
            <person name="Roberts A."/>
            <person name="Saif S."/>
            <person name="Shea T."/>
            <person name="Shenoy N."/>
            <person name="Sisk P."/>
            <person name="Stolte C."/>
            <person name="Sykes S."/>
            <person name="Wortman J."/>
            <person name="Nusbaum C."/>
            <person name="Birren B."/>
        </authorList>
    </citation>
    <scope>NUCLEOTIDE SEQUENCE [LARGE SCALE GENOMIC DNA]</scope>
    <source>
        <strain evidence="4 5">ACC19a</strain>
    </source>
</reference>
<dbReference type="Proteomes" id="UP000006437">
    <property type="component" value="Unassembled WGS sequence"/>
</dbReference>
<evidence type="ECO:0000256" key="2">
    <source>
        <dbReference type="ARBA" id="ARBA00024446"/>
    </source>
</evidence>
<evidence type="ECO:0000313" key="4">
    <source>
        <dbReference type="EMBL" id="EHL16805.1"/>
    </source>
</evidence>
<organism evidence="4 5">
    <name type="scientific">Peptoanaerobacter stomatis</name>
    <dbReference type="NCBI Taxonomy" id="796937"/>
    <lineage>
        <taxon>Bacteria</taxon>
        <taxon>Bacillati</taxon>
        <taxon>Bacillota</taxon>
        <taxon>Clostridia</taxon>
        <taxon>Peptostreptococcales</taxon>
        <taxon>Filifactoraceae</taxon>
        <taxon>Peptoanaerobacter</taxon>
    </lineage>
</organism>
<evidence type="ECO:0000313" key="5">
    <source>
        <dbReference type="Proteomes" id="UP000006437"/>
    </source>
</evidence>
<dbReference type="Pfam" id="PF00936">
    <property type="entry name" value="BMC"/>
    <property type="match status" value="2"/>
</dbReference>
<dbReference type="InterPro" id="IPR000249">
    <property type="entry name" value="BMC_dom"/>
</dbReference>
<dbReference type="InterPro" id="IPR050575">
    <property type="entry name" value="BMC_shell"/>
</dbReference>
<dbReference type="PANTHER" id="PTHR33941">
    <property type="entry name" value="PROPANEDIOL UTILIZATION PROTEIN PDUA"/>
    <property type="match status" value="1"/>
</dbReference>
<accession>G9WXF8</accession>
<keyword evidence="2" id="KW-1283">Bacterial microcompartment</keyword>